<dbReference type="Proteomes" id="UP000186817">
    <property type="component" value="Unassembled WGS sequence"/>
</dbReference>
<accession>A0A1Q9C1N6</accession>
<sequence length="240" mass="25234">MVLSWQYHQVSAVAANRNPRGSTPQEQHAQQMAQDAATALNSAFLKGLLNPAPAASEGEDHSAARQRHPSEPQFSEGATEQRGLPAAAGPRIVGLQSPSGQQSAGGHGANKIGRPAKEDLDEAPAKPASSAPTRSQKGQIAARVKGALLAAQADTEGRGPPDASARPAPPPPIQTTTLLSTTPPDAPLTPERAQDAVRREPEGLRQAKEVVASLDTCNDGEVMGRWMQHLERSRDPMKEA</sequence>
<dbReference type="OrthoDB" id="10673315at2759"/>
<feature type="compositionally biased region" description="Low complexity" evidence="1">
    <location>
        <begin position="174"/>
        <end position="183"/>
    </location>
</feature>
<organism evidence="2 3">
    <name type="scientific">Symbiodinium microadriaticum</name>
    <name type="common">Dinoflagellate</name>
    <name type="synonym">Zooxanthella microadriatica</name>
    <dbReference type="NCBI Taxonomy" id="2951"/>
    <lineage>
        <taxon>Eukaryota</taxon>
        <taxon>Sar</taxon>
        <taxon>Alveolata</taxon>
        <taxon>Dinophyceae</taxon>
        <taxon>Suessiales</taxon>
        <taxon>Symbiodiniaceae</taxon>
        <taxon>Symbiodinium</taxon>
    </lineage>
</organism>
<feature type="region of interest" description="Disordered" evidence="1">
    <location>
        <begin position="15"/>
        <end position="206"/>
    </location>
</feature>
<feature type="non-terminal residue" evidence="2">
    <location>
        <position position="240"/>
    </location>
</feature>
<reference evidence="2 3" key="1">
    <citation type="submission" date="2016-02" db="EMBL/GenBank/DDBJ databases">
        <title>Genome analysis of coral dinoflagellate symbionts highlights evolutionary adaptations to a symbiotic lifestyle.</title>
        <authorList>
            <person name="Aranda M."/>
            <person name="Li Y."/>
            <person name="Liew Y.J."/>
            <person name="Baumgarten S."/>
            <person name="Simakov O."/>
            <person name="Wilson M."/>
            <person name="Piel J."/>
            <person name="Ashoor H."/>
            <person name="Bougouffa S."/>
            <person name="Bajic V.B."/>
            <person name="Ryu T."/>
            <person name="Ravasi T."/>
            <person name="Bayer T."/>
            <person name="Micklem G."/>
            <person name="Kim H."/>
            <person name="Bhak J."/>
            <person name="Lajeunesse T.C."/>
            <person name="Voolstra C.R."/>
        </authorList>
    </citation>
    <scope>NUCLEOTIDE SEQUENCE [LARGE SCALE GENOMIC DNA]</scope>
    <source>
        <strain evidence="2 3">CCMP2467</strain>
    </source>
</reference>
<dbReference type="EMBL" id="LSRX01001906">
    <property type="protein sequence ID" value="OLP76834.1"/>
    <property type="molecule type" value="Genomic_DNA"/>
</dbReference>
<protein>
    <submittedName>
        <fullName evidence="2">Uncharacterized protein</fullName>
    </submittedName>
</protein>
<comment type="caution">
    <text evidence="2">The sequence shown here is derived from an EMBL/GenBank/DDBJ whole genome shotgun (WGS) entry which is preliminary data.</text>
</comment>
<evidence type="ECO:0000256" key="1">
    <source>
        <dbReference type="SAM" id="MobiDB-lite"/>
    </source>
</evidence>
<evidence type="ECO:0000313" key="3">
    <source>
        <dbReference type="Proteomes" id="UP000186817"/>
    </source>
</evidence>
<evidence type="ECO:0000313" key="2">
    <source>
        <dbReference type="EMBL" id="OLP76834.1"/>
    </source>
</evidence>
<feature type="compositionally biased region" description="Basic and acidic residues" evidence="1">
    <location>
        <begin position="192"/>
        <end position="206"/>
    </location>
</feature>
<proteinExistence type="predicted"/>
<keyword evidence="3" id="KW-1185">Reference proteome</keyword>
<gene>
    <name evidence="2" type="ORF">AK812_SmicGene43178</name>
</gene>
<dbReference type="AlphaFoldDB" id="A0A1Q9C1N6"/>
<name>A0A1Q9C1N6_SYMMI</name>
<feature type="compositionally biased region" description="Polar residues" evidence="1">
    <location>
        <begin position="19"/>
        <end position="33"/>
    </location>
</feature>